<name>A0ABW3HR09_9BACL</name>
<comment type="caution">
    <text evidence="2">The sequence shown here is derived from an EMBL/GenBank/DDBJ whole genome shotgun (WGS) entry which is preliminary data.</text>
</comment>
<gene>
    <name evidence="2" type="ORF">ACFQ2I_11155</name>
</gene>
<dbReference type="PANTHER" id="PTHR43308">
    <property type="entry name" value="OUTER MEMBRANE PROTEIN ALPHA-RELATED"/>
    <property type="match status" value="1"/>
</dbReference>
<dbReference type="RefSeq" id="WP_377564244.1">
    <property type="nucleotide sequence ID" value="NZ_JBHTJZ010000011.1"/>
</dbReference>
<dbReference type="InterPro" id="IPR041498">
    <property type="entry name" value="Big_6"/>
</dbReference>
<dbReference type="Gene3D" id="2.60.40.10">
    <property type="entry name" value="Immunoglobulins"/>
    <property type="match status" value="1"/>
</dbReference>
<dbReference type="EMBL" id="JBHTJZ010000011">
    <property type="protein sequence ID" value="MFD0959951.1"/>
    <property type="molecule type" value="Genomic_DNA"/>
</dbReference>
<accession>A0ABW3HR09</accession>
<organism evidence="2 3">
    <name type="scientific">Paenibacillus chungangensis</name>
    <dbReference type="NCBI Taxonomy" id="696535"/>
    <lineage>
        <taxon>Bacteria</taxon>
        <taxon>Bacillati</taxon>
        <taxon>Bacillota</taxon>
        <taxon>Bacilli</taxon>
        <taxon>Bacillales</taxon>
        <taxon>Paenibacillaceae</taxon>
        <taxon>Paenibacillus</taxon>
    </lineage>
</organism>
<dbReference type="InterPro" id="IPR051465">
    <property type="entry name" value="Cell_Envelope_Struct_Comp"/>
</dbReference>
<proteinExistence type="predicted"/>
<feature type="domain" description="SLH" evidence="1">
    <location>
        <begin position="615"/>
        <end position="676"/>
    </location>
</feature>
<keyword evidence="3" id="KW-1185">Reference proteome</keyword>
<dbReference type="Pfam" id="PF00395">
    <property type="entry name" value="SLH"/>
    <property type="match status" value="3"/>
</dbReference>
<dbReference type="InterPro" id="IPR013783">
    <property type="entry name" value="Ig-like_fold"/>
</dbReference>
<dbReference type="PANTHER" id="PTHR43308:SF5">
    <property type="entry name" value="S-LAYER PROTEIN _ PEPTIDOGLYCAN ENDO-BETA-N-ACETYLGLUCOSAMINIDASE"/>
    <property type="match status" value="1"/>
</dbReference>
<evidence type="ECO:0000313" key="2">
    <source>
        <dbReference type="EMBL" id="MFD0959951.1"/>
    </source>
</evidence>
<dbReference type="InterPro" id="IPR001119">
    <property type="entry name" value="SLH_dom"/>
</dbReference>
<feature type="non-terminal residue" evidence="2">
    <location>
        <position position="1"/>
    </location>
</feature>
<evidence type="ECO:0000259" key="1">
    <source>
        <dbReference type="PROSITE" id="PS51272"/>
    </source>
</evidence>
<feature type="domain" description="SLH" evidence="1">
    <location>
        <begin position="551"/>
        <end position="614"/>
    </location>
</feature>
<evidence type="ECO:0000313" key="3">
    <source>
        <dbReference type="Proteomes" id="UP001596989"/>
    </source>
</evidence>
<sequence length="676" mass="72162">EAQYDATASSPTEWVFAYEVQSGDLDGDGLAFAGSAPLELNGATIQDAAGNAADLRLATLPDISGIKVDATAPYAVGVELPAEASYKAGQKLEFHFAVSEPVVVNTIGGTPSIELIIGGITVQAEYAGSSAMPTDKLTFAYTIAEGVNDADGMDWGASMKLNGGTIADAAGNALMLSLPSVDLSGIHVDTIAPAAPVFTITDGGAFFTRNPMISGTAEPGSKVAVTVVDHHIQGVVTTAADGTWSIELVDVPLGKAELSATATDAAGNVSAKSSLSISIQTIGSVQIPWHALSVIRIMSDAGNTSYTISPEQARSGHMVISVNADSETQVHISRKVLNDTLAIDKDFALEVRNNRGSVLLSFADVKKAYADKTTADMETVTLKIGEPDKAIHAKVQQIAQRLGAKTVISPVTFTIQYRDMSGEEGELEAEEMLSLSVTVSGERPMEGSILARWDENAQQLRFISSNFQFDDQQQQWYIRSSGQSAGTYLVMDRSVEFLDLAGHWSRHDVELLASMLIIEGRSDSRFDPDSSITRAEFTSLLSRILGMKAAEAATSFSDVQGQWYEEAVAGATNAGIVTGYQDGTFRPNAVVTRQEMAIMIVRTLRYFGIALENKNPSFNDQDDIADWAEKDVQFAASAGIVRGDEQGSFQPTDYASRAEAAVMLIRLMRYSGLSIW</sequence>
<protein>
    <submittedName>
        <fullName evidence="2">S-layer homology domain-containing protein</fullName>
    </submittedName>
</protein>
<feature type="domain" description="SLH" evidence="1">
    <location>
        <begin position="492"/>
        <end position="550"/>
    </location>
</feature>
<dbReference type="Pfam" id="PF17936">
    <property type="entry name" value="Big_6"/>
    <property type="match status" value="1"/>
</dbReference>
<dbReference type="Proteomes" id="UP001596989">
    <property type="component" value="Unassembled WGS sequence"/>
</dbReference>
<reference evidence="3" key="1">
    <citation type="journal article" date="2019" name="Int. J. Syst. Evol. Microbiol.">
        <title>The Global Catalogue of Microorganisms (GCM) 10K type strain sequencing project: providing services to taxonomists for standard genome sequencing and annotation.</title>
        <authorList>
            <consortium name="The Broad Institute Genomics Platform"/>
            <consortium name="The Broad Institute Genome Sequencing Center for Infectious Disease"/>
            <person name="Wu L."/>
            <person name="Ma J."/>
        </authorList>
    </citation>
    <scope>NUCLEOTIDE SEQUENCE [LARGE SCALE GENOMIC DNA]</scope>
    <source>
        <strain evidence="3">CCUG 59129</strain>
    </source>
</reference>
<dbReference type="PROSITE" id="PS51272">
    <property type="entry name" value="SLH"/>
    <property type="match status" value="3"/>
</dbReference>